<dbReference type="KEGG" id="eiv:EIN_201590"/>
<dbReference type="PANTHER" id="PTHR45661:SF3">
    <property type="entry name" value="IG-LIKE DOMAIN-CONTAINING PROTEIN"/>
    <property type="match status" value="1"/>
</dbReference>
<organism evidence="1 2">
    <name type="scientific">Entamoeba invadens IP1</name>
    <dbReference type="NCBI Taxonomy" id="370355"/>
    <lineage>
        <taxon>Eukaryota</taxon>
        <taxon>Amoebozoa</taxon>
        <taxon>Evosea</taxon>
        <taxon>Archamoebae</taxon>
        <taxon>Mastigamoebida</taxon>
        <taxon>Entamoebidae</taxon>
        <taxon>Entamoeba</taxon>
    </lineage>
</organism>
<keyword evidence="2" id="KW-1185">Reference proteome</keyword>
<gene>
    <name evidence="1" type="ORF">EIN_201590</name>
</gene>
<dbReference type="Pfam" id="PF13306">
    <property type="entry name" value="LRR_5"/>
    <property type="match status" value="6"/>
</dbReference>
<evidence type="ECO:0000313" key="2">
    <source>
        <dbReference type="Proteomes" id="UP000014680"/>
    </source>
</evidence>
<dbReference type="EMBL" id="KB206596">
    <property type="protein sequence ID" value="ELP89634.1"/>
    <property type="molecule type" value="Genomic_DNA"/>
</dbReference>
<dbReference type="Gene3D" id="3.80.10.10">
    <property type="entry name" value="Ribonuclease Inhibitor"/>
    <property type="match status" value="5"/>
</dbReference>
<dbReference type="Proteomes" id="UP000014680">
    <property type="component" value="Unassembled WGS sequence"/>
</dbReference>
<evidence type="ECO:0000313" key="1">
    <source>
        <dbReference type="EMBL" id="ELP89634.1"/>
    </source>
</evidence>
<dbReference type="InterPro" id="IPR026906">
    <property type="entry name" value="LRR_5"/>
</dbReference>
<dbReference type="GeneID" id="14888631"/>
<dbReference type="InterPro" id="IPR032675">
    <property type="entry name" value="LRR_dom_sf"/>
</dbReference>
<dbReference type="AlphaFoldDB" id="A0A0A1U5N5"/>
<proteinExistence type="predicted"/>
<accession>A0A0A1U5N5</accession>
<name>A0A0A1U5N5_ENTIV</name>
<protein>
    <recommendedName>
        <fullName evidence="3">Leucine rich repeat containing protein BspA family protein</fullName>
    </recommendedName>
</protein>
<dbReference type="InterPro" id="IPR053139">
    <property type="entry name" value="Surface_bspA-like"/>
</dbReference>
<reference evidence="1 2" key="1">
    <citation type="submission" date="2012-10" db="EMBL/GenBank/DDBJ databases">
        <authorList>
            <person name="Zafar N."/>
            <person name="Inman J."/>
            <person name="Hall N."/>
            <person name="Lorenzi H."/>
            <person name="Caler E."/>
        </authorList>
    </citation>
    <scope>NUCLEOTIDE SEQUENCE [LARGE SCALE GENOMIC DNA]</scope>
    <source>
        <strain evidence="1 2">IP1</strain>
    </source>
</reference>
<evidence type="ECO:0008006" key="3">
    <source>
        <dbReference type="Google" id="ProtNLM"/>
    </source>
</evidence>
<dbReference type="RefSeq" id="XP_004256405.1">
    <property type="nucleotide sequence ID" value="XM_004256357.1"/>
</dbReference>
<dbReference type="VEuPathDB" id="AmoebaDB:EIN_201590"/>
<dbReference type="SUPFAM" id="SSF52058">
    <property type="entry name" value="L domain-like"/>
    <property type="match status" value="2"/>
</dbReference>
<sequence length="1071" mass="123298">MNVRLDVFSFQIVSKYFFYKEDYINSILICHKFMCILDRFRYNPIPVNSTKLFPFMETQHIYTKEDVFIDDIEHYVVWYSVTLDEFLNDLQDRDITFKNIEFSNPNNIIQTLASISLIPNIKSLGKEFLKFFRVENFQVPNNITELKPRCFKGNSLSSVTLCDYIETIPMLCFSECLHLIEVVIPTSVKSYDMMAFSSCGLTAFTIPDHVIYIGDRCFERCLNLVHISIGRGIQVIPDSAFSFCENVTFIDLPDTIKVIKSSAFFNCRNLENLKIPKSVLKVGNAAFCSCKSLKELVFPENCELVASTFVLCSNLTKFVVPTINNKVRHVISFEEISIYEKFYENFESSNNYYNLFDTNNEFVNDQKITELSVFEDESFDKLGDVGFIPENYKTVKNVSFFNCEQIKSFYFCESVTQLKKVGFYYCTNLEYVVMSSSVEKLCDFMFNNCINLKCIKNMNNIKHVGKKCFENCESLQELKINQNATIGFRNFENCISLTKLEVPNYKNKILFDVTFKEINTFQKFGYECDKIVFIFDKNMSISDFEKITDKNKLYSFGGVYSTHQDLNVKIPNNVTRIMKNFFDIKNLESLDLGIVKELGNQSIRCDVHSLTIPTTLTKLGNNNFVKCKNLSSINLCGKHCFTLPLNKTEKGIFEKCGIHCDCTIFGDREFEQYGFIPKNFKFIKLVFESNKTFQLQKFVVPNEIISIKKSCFTHCYNLQNVILSNSLTEIADYAFADCFSLVSITLPQTLKIIGKHAFSSCVNLVQIDIPKSVEYIGDNAFSICTQISSVTTPDTVFSSKKVFKKCYSLSSISIIENKKETCQVYNSTFCQCTKLTEIFFPKCVTEICSNGCCELLFLQELSLPERLIKIGKSAFENCTSLSRIHLGEKLEEIGAFCFCNCVSLQTIEIPKSVTLLGFCSFKDCNNLKQVEIHNNIQKCSQNAFEGCKNITEVLFDNKTITQIKIPVTYEIYLNFKKNKIQCTDVFFTRKDVKRHLEFIKKDEKLIGKVPDNVVGLSDNCFRGYKTTQLLEIPKNVKSFGAFCFYNSVPKENVLFENKMDSIFDTNNHNFN</sequence>
<dbReference type="PANTHER" id="PTHR45661">
    <property type="entry name" value="SURFACE ANTIGEN"/>
    <property type="match status" value="1"/>
</dbReference>